<dbReference type="PANTHER" id="PTHR31668">
    <property type="entry name" value="GLUCOSE TRANSPORT TRANSCRIPTION REGULATOR RGT1-RELATED-RELATED"/>
    <property type="match status" value="1"/>
</dbReference>
<dbReference type="PANTHER" id="PTHR31668:SF28">
    <property type="entry name" value="ZN(II)2CYS6 TRANSCRIPTION FACTOR (EUROFUNG)"/>
    <property type="match status" value="1"/>
</dbReference>
<dbReference type="RefSeq" id="XP_031918969.1">
    <property type="nucleotide sequence ID" value="XM_032058550.1"/>
</dbReference>
<evidence type="ECO:0000256" key="2">
    <source>
        <dbReference type="ARBA" id="ARBA00023015"/>
    </source>
</evidence>
<keyword evidence="8" id="KW-1185">Reference proteome</keyword>
<evidence type="ECO:0000256" key="3">
    <source>
        <dbReference type="ARBA" id="ARBA00023125"/>
    </source>
</evidence>
<dbReference type="PROSITE" id="PS50048">
    <property type="entry name" value="ZN2_CY6_FUNGAL_2"/>
    <property type="match status" value="1"/>
</dbReference>
<dbReference type="InterPro" id="IPR007219">
    <property type="entry name" value="XnlR_reg_dom"/>
</dbReference>
<gene>
    <name evidence="7" type="ORF">BDV38DRAFT_277719</name>
</gene>
<evidence type="ECO:0000256" key="5">
    <source>
        <dbReference type="ARBA" id="ARBA00023242"/>
    </source>
</evidence>
<dbReference type="GO" id="GO:0000981">
    <property type="term" value="F:DNA-binding transcription factor activity, RNA polymerase II-specific"/>
    <property type="evidence" value="ECO:0007669"/>
    <property type="project" value="InterPro"/>
</dbReference>
<evidence type="ECO:0000259" key="6">
    <source>
        <dbReference type="PROSITE" id="PS50048"/>
    </source>
</evidence>
<dbReference type="SUPFAM" id="SSF57701">
    <property type="entry name" value="Zn2/Cys6 DNA-binding domain"/>
    <property type="match status" value="1"/>
</dbReference>
<dbReference type="Gene3D" id="4.10.240.10">
    <property type="entry name" value="Zn(2)-C6 fungal-type DNA-binding domain"/>
    <property type="match status" value="1"/>
</dbReference>
<reference evidence="7 8" key="1">
    <citation type="submission" date="2019-04" db="EMBL/GenBank/DDBJ databases">
        <title>Friends and foes A comparative genomics study of 23 Aspergillus species from section Flavi.</title>
        <authorList>
            <consortium name="DOE Joint Genome Institute"/>
            <person name="Kjaerbolling I."/>
            <person name="Vesth T."/>
            <person name="Frisvad J.C."/>
            <person name="Nybo J.L."/>
            <person name="Theobald S."/>
            <person name="Kildgaard S."/>
            <person name="Isbrandt T."/>
            <person name="Kuo A."/>
            <person name="Sato A."/>
            <person name="Lyhne E.K."/>
            <person name="Kogle M.E."/>
            <person name="Wiebenga A."/>
            <person name="Kun R.S."/>
            <person name="Lubbers R.J."/>
            <person name="Makela M.R."/>
            <person name="Barry K."/>
            <person name="Chovatia M."/>
            <person name="Clum A."/>
            <person name="Daum C."/>
            <person name="Haridas S."/>
            <person name="He G."/>
            <person name="LaButti K."/>
            <person name="Lipzen A."/>
            <person name="Mondo S."/>
            <person name="Riley R."/>
            <person name="Salamov A."/>
            <person name="Simmons B.A."/>
            <person name="Magnuson J.K."/>
            <person name="Henrissat B."/>
            <person name="Mortensen U.H."/>
            <person name="Larsen T.O."/>
            <person name="Devries R.P."/>
            <person name="Grigoriev I.V."/>
            <person name="Machida M."/>
            <person name="Baker S.E."/>
            <person name="Andersen M.R."/>
        </authorList>
    </citation>
    <scope>NUCLEOTIDE SEQUENCE [LARGE SCALE GENOMIC DNA]</scope>
    <source>
        <strain evidence="7 8">CBS 117625</strain>
    </source>
</reference>
<keyword evidence="5" id="KW-0539">Nucleus</keyword>
<dbReference type="GO" id="GO:0003677">
    <property type="term" value="F:DNA binding"/>
    <property type="evidence" value="ECO:0007669"/>
    <property type="project" value="UniProtKB-KW"/>
</dbReference>
<dbReference type="GO" id="GO:0009893">
    <property type="term" value="P:positive regulation of metabolic process"/>
    <property type="evidence" value="ECO:0007669"/>
    <property type="project" value="UniProtKB-ARBA"/>
</dbReference>
<dbReference type="Proteomes" id="UP000325672">
    <property type="component" value="Unassembled WGS sequence"/>
</dbReference>
<sequence length="686" mass="76420">MSSAKPSVTKRACDGCKIRKIRCGGGQPCRSCTKAKIKCTYVRVQQCRGPRRLRSTTQFLIEQAQVGGDNNDYEEAHRSAAAMLERLNPNTTPARQTSPMERSVAFVCVTDITRSAALTHCSSRIPLDTLTSPLSIYHVRMYPVWPIVNVEEMVSVLQRDTDNSDNETYALSTAVAAATIAQLRLEQGPGAGETITAEMLAAECLRARNLCDYRSRVNLNSIRTSFFLHVYYENQKPGGSESLLHLREAISIAQIMGLHRESSYKSLSFEEQQLRRRVLWLLFVTERGVCILHRYPVTLKTNISAPVIDENDESHVLPAFLKLLSLFQIFEKSGMFDIIQDGDTDMQPGANSVGRVDWPFLESLQRNLQDGSMLFEHISDVQKADLCVTRHWMRMILWKLSPKSYLESSPSADQSMSRCFPLNVAKELVSIVSQLPRSAVEAHGLGMELKIYEVANSLADAIMDLAALPLSPEWDGESRPNYILSRLHSMLSTFRGGGNKKLVDILYQKMAEVQVVIGPALTTPLRNPGSRKRWTPHTECETQVHGQQAKRIAELANHDPNLSTCLDPLAYLADANDLTYASVCDMTFGSSDDDDQNQAPQHSGANDLFQPTYDEAASNFLFDTSSVALQTEEMTPLSPLWSSLLPMNAITEDIASQILRASTQDLLFPGAEFTNFATNTDFVGLY</sequence>
<evidence type="ECO:0000313" key="8">
    <source>
        <dbReference type="Proteomes" id="UP000325672"/>
    </source>
</evidence>
<dbReference type="Pfam" id="PF00172">
    <property type="entry name" value="Zn_clus"/>
    <property type="match status" value="1"/>
</dbReference>
<dbReference type="AlphaFoldDB" id="A0A5N6T9E1"/>
<evidence type="ECO:0000256" key="4">
    <source>
        <dbReference type="ARBA" id="ARBA00023163"/>
    </source>
</evidence>
<dbReference type="CDD" id="cd00067">
    <property type="entry name" value="GAL4"/>
    <property type="match status" value="1"/>
</dbReference>
<keyword evidence="1" id="KW-0479">Metal-binding</keyword>
<evidence type="ECO:0000313" key="7">
    <source>
        <dbReference type="EMBL" id="KAE8142906.1"/>
    </source>
</evidence>
<dbReference type="EMBL" id="ML743553">
    <property type="protein sequence ID" value="KAE8142906.1"/>
    <property type="molecule type" value="Genomic_DNA"/>
</dbReference>
<evidence type="ECO:0000256" key="1">
    <source>
        <dbReference type="ARBA" id="ARBA00022723"/>
    </source>
</evidence>
<protein>
    <submittedName>
        <fullName evidence="7">Fungal-specific transcription factor domain-containing protein</fullName>
    </submittedName>
</protein>
<dbReference type="CDD" id="cd12148">
    <property type="entry name" value="fungal_TF_MHR"/>
    <property type="match status" value="1"/>
</dbReference>
<keyword evidence="3" id="KW-0238">DNA-binding</keyword>
<dbReference type="SMART" id="SM00066">
    <property type="entry name" value="GAL4"/>
    <property type="match status" value="1"/>
</dbReference>
<proteinExistence type="predicted"/>
<accession>A0A5N6T9E1</accession>
<dbReference type="GO" id="GO:0006351">
    <property type="term" value="P:DNA-templated transcription"/>
    <property type="evidence" value="ECO:0007669"/>
    <property type="project" value="InterPro"/>
</dbReference>
<dbReference type="SMART" id="SM00906">
    <property type="entry name" value="Fungal_trans"/>
    <property type="match status" value="1"/>
</dbReference>
<dbReference type="Pfam" id="PF04082">
    <property type="entry name" value="Fungal_trans"/>
    <property type="match status" value="1"/>
</dbReference>
<feature type="domain" description="Zn(2)-C6 fungal-type" evidence="6">
    <location>
        <begin position="12"/>
        <end position="41"/>
    </location>
</feature>
<name>A0A5N6T9E1_ASPPS</name>
<dbReference type="InterPro" id="IPR036864">
    <property type="entry name" value="Zn2-C6_fun-type_DNA-bd_sf"/>
</dbReference>
<dbReference type="GO" id="GO:0008270">
    <property type="term" value="F:zinc ion binding"/>
    <property type="evidence" value="ECO:0007669"/>
    <property type="project" value="InterPro"/>
</dbReference>
<dbReference type="GeneID" id="43642760"/>
<keyword evidence="2" id="KW-0805">Transcription regulation</keyword>
<dbReference type="OrthoDB" id="2740448at2759"/>
<dbReference type="InterPro" id="IPR050797">
    <property type="entry name" value="Carb_Metab_Trans_Reg"/>
</dbReference>
<dbReference type="PROSITE" id="PS00463">
    <property type="entry name" value="ZN2_CY6_FUNGAL_1"/>
    <property type="match status" value="1"/>
</dbReference>
<dbReference type="InterPro" id="IPR001138">
    <property type="entry name" value="Zn2Cys6_DnaBD"/>
</dbReference>
<organism evidence="7 8">
    <name type="scientific">Aspergillus pseudotamarii</name>
    <dbReference type="NCBI Taxonomy" id="132259"/>
    <lineage>
        <taxon>Eukaryota</taxon>
        <taxon>Fungi</taxon>
        <taxon>Dikarya</taxon>
        <taxon>Ascomycota</taxon>
        <taxon>Pezizomycotina</taxon>
        <taxon>Eurotiomycetes</taxon>
        <taxon>Eurotiomycetidae</taxon>
        <taxon>Eurotiales</taxon>
        <taxon>Aspergillaceae</taxon>
        <taxon>Aspergillus</taxon>
        <taxon>Aspergillus subgen. Circumdati</taxon>
    </lineage>
</organism>
<keyword evidence="4" id="KW-0804">Transcription</keyword>